<evidence type="ECO:0000259" key="1">
    <source>
        <dbReference type="PROSITE" id="PS50011"/>
    </source>
</evidence>
<dbReference type="RefSeq" id="WP_282012192.1">
    <property type="nucleotide sequence ID" value="NZ_OX336137.1"/>
</dbReference>
<dbReference type="SUPFAM" id="SSF56112">
    <property type="entry name" value="Protein kinase-like (PK-like)"/>
    <property type="match status" value="1"/>
</dbReference>
<accession>A0ABM9HH78</accession>
<feature type="domain" description="Protein kinase" evidence="1">
    <location>
        <begin position="36"/>
        <end position="259"/>
    </location>
</feature>
<gene>
    <name evidence="2" type="ORF">NSPWAT_2501</name>
</gene>
<organism evidence="2 3">
    <name type="scientific">Nitrospina watsonii</name>
    <dbReference type="NCBI Taxonomy" id="1323948"/>
    <lineage>
        <taxon>Bacteria</taxon>
        <taxon>Pseudomonadati</taxon>
        <taxon>Nitrospinota/Tectimicrobiota group</taxon>
        <taxon>Nitrospinota</taxon>
        <taxon>Nitrospinia</taxon>
        <taxon>Nitrospinales</taxon>
        <taxon>Nitrospinaceae</taxon>
        <taxon>Nitrospina</taxon>
    </lineage>
</organism>
<dbReference type="Proteomes" id="UP001157733">
    <property type="component" value="Chromosome"/>
</dbReference>
<keyword evidence="3" id="KW-1185">Reference proteome</keyword>
<sequence length="259" mass="29942">MARNTTSTNGDVFLPKQVQKIDSFDLKPGRKLAAKYEVISKLGAGWEGEVYKVNEISTGIERAAKLFFPQRNVRNRSARVYARKLHKLRRCAILIQYHTKEIISCRRIPVTVLISDYVEGILLSEFLKRMPGKRLPPYQATHLLYSLAKGIEEIHLLNEYHGDLHSDNIIVNKFGLSFEIKLLDLFNSTDAKLANMRDDICSLIQIYHESMGGAKHYRKLPQTVKNICCGLKRSLILKKFRTVSQLREHLELLEWECDW</sequence>
<evidence type="ECO:0000313" key="2">
    <source>
        <dbReference type="EMBL" id="CAI2719357.1"/>
    </source>
</evidence>
<dbReference type="InterPro" id="IPR000719">
    <property type="entry name" value="Prot_kinase_dom"/>
</dbReference>
<reference evidence="2 3" key="1">
    <citation type="submission" date="2022-09" db="EMBL/GenBank/DDBJ databases">
        <authorList>
            <person name="Kop L."/>
        </authorList>
    </citation>
    <scope>NUCLEOTIDE SEQUENCE [LARGE SCALE GENOMIC DNA]</scope>
    <source>
        <strain evidence="2 3">347</strain>
    </source>
</reference>
<protein>
    <submittedName>
        <fullName evidence="2">Serine/threonine protein kinase domain protein</fullName>
    </submittedName>
</protein>
<proteinExistence type="predicted"/>
<dbReference type="Gene3D" id="1.10.510.10">
    <property type="entry name" value="Transferase(Phosphotransferase) domain 1"/>
    <property type="match status" value="1"/>
</dbReference>
<dbReference type="Pfam" id="PF00069">
    <property type="entry name" value="Pkinase"/>
    <property type="match status" value="1"/>
</dbReference>
<dbReference type="EMBL" id="OX336137">
    <property type="protein sequence ID" value="CAI2719357.1"/>
    <property type="molecule type" value="Genomic_DNA"/>
</dbReference>
<dbReference type="Gene3D" id="3.30.200.20">
    <property type="entry name" value="Phosphorylase Kinase, domain 1"/>
    <property type="match status" value="1"/>
</dbReference>
<evidence type="ECO:0000313" key="3">
    <source>
        <dbReference type="Proteomes" id="UP001157733"/>
    </source>
</evidence>
<dbReference type="InterPro" id="IPR011009">
    <property type="entry name" value="Kinase-like_dom_sf"/>
</dbReference>
<dbReference type="PROSITE" id="PS50011">
    <property type="entry name" value="PROTEIN_KINASE_DOM"/>
    <property type="match status" value="1"/>
</dbReference>
<keyword evidence="2" id="KW-0808">Transferase</keyword>
<dbReference type="GO" id="GO:0004674">
    <property type="term" value="F:protein serine/threonine kinase activity"/>
    <property type="evidence" value="ECO:0007669"/>
    <property type="project" value="UniProtKB-KW"/>
</dbReference>
<keyword evidence="2" id="KW-0418">Kinase</keyword>
<name>A0ABM9HH78_9BACT</name>
<dbReference type="SMART" id="SM00220">
    <property type="entry name" value="S_TKc"/>
    <property type="match status" value="1"/>
</dbReference>
<keyword evidence="2" id="KW-0723">Serine/threonine-protein kinase</keyword>